<evidence type="ECO:0000256" key="1">
    <source>
        <dbReference type="SAM" id="MobiDB-lite"/>
    </source>
</evidence>
<keyword evidence="3" id="KW-1185">Reference proteome</keyword>
<protein>
    <submittedName>
        <fullName evidence="2">Uncharacterized protein</fullName>
    </submittedName>
</protein>
<sequence length="78" mass="8861">MVSAWRRMRRKPQAEGRRRRERVRKMQLEAAPSSTKALWARQCAGEDASGAAEVMDIIPIVDLIHGKAKDSLSRTDQE</sequence>
<dbReference type="AlphaFoldDB" id="A0A4S8IMP2"/>
<comment type="caution">
    <text evidence="2">The sequence shown here is derived from an EMBL/GenBank/DDBJ whole genome shotgun (WGS) entry which is preliminary data.</text>
</comment>
<feature type="region of interest" description="Disordered" evidence="1">
    <location>
        <begin position="1"/>
        <end position="29"/>
    </location>
</feature>
<organism evidence="2 3">
    <name type="scientific">Musa balbisiana</name>
    <name type="common">Banana</name>
    <dbReference type="NCBI Taxonomy" id="52838"/>
    <lineage>
        <taxon>Eukaryota</taxon>
        <taxon>Viridiplantae</taxon>
        <taxon>Streptophyta</taxon>
        <taxon>Embryophyta</taxon>
        <taxon>Tracheophyta</taxon>
        <taxon>Spermatophyta</taxon>
        <taxon>Magnoliopsida</taxon>
        <taxon>Liliopsida</taxon>
        <taxon>Zingiberales</taxon>
        <taxon>Musaceae</taxon>
        <taxon>Musa</taxon>
    </lineage>
</organism>
<name>A0A4S8IMP2_MUSBA</name>
<feature type="compositionally biased region" description="Basic residues" evidence="1">
    <location>
        <begin position="1"/>
        <end position="11"/>
    </location>
</feature>
<reference evidence="2 3" key="1">
    <citation type="journal article" date="2019" name="Nat. Plants">
        <title>Genome sequencing of Musa balbisiana reveals subgenome evolution and function divergence in polyploid bananas.</title>
        <authorList>
            <person name="Yao X."/>
        </authorList>
    </citation>
    <scope>NUCLEOTIDE SEQUENCE [LARGE SCALE GENOMIC DNA]</scope>
    <source>
        <strain evidence="3">cv. DH-PKW</strain>
        <tissue evidence="2">Leaves</tissue>
    </source>
</reference>
<dbReference type="Proteomes" id="UP000317650">
    <property type="component" value="Chromosome 6"/>
</dbReference>
<gene>
    <name evidence="2" type="ORF">C4D60_Mb06t13130</name>
</gene>
<evidence type="ECO:0000313" key="2">
    <source>
        <dbReference type="EMBL" id="THU49780.1"/>
    </source>
</evidence>
<proteinExistence type="predicted"/>
<dbReference type="EMBL" id="PYDT01000009">
    <property type="protein sequence ID" value="THU49780.1"/>
    <property type="molecule type" value="Genomic_DNA"/>
</dbReference>
<evidence type="ECO:0000313" key="3">
    <source>
        <dbReference type="Proteomes" id="UP000317650"/>
    </source>
</evidence>
<accession>A0A4S8IMP2</accession>